<evidence type="ECO:0000313" key="3">
    <source>
        <dbReference type="EMBL" id="SFH37436.1"/>
    </source>
</evidence>
<sequence length="195" mass="22248">METNFFEQVAGLQLKGNLQITIGNGADDNLVVSVMLNNEQCGDDAKQLIPPLSLKGTAKDLDEGFFKQITTPLQTVSGLMVNMEVFMKQLEEVQKQSAMEKDKTDKAKKEKESRDKKYREAMSKADELEKEGKFREAWVKVPEPNLYPEYEQEIRKRRTALSAKFEPDLFAEPAKEEEMETEPQGGFDEDNETDD</sequence>
<protein>
    <submittedName>
        <fullName evidence="3">PRTRC system protein E</fullName>
    </submittedName>
</protein>
<keyword evidence="4" id="KW-1185">Reference proteome</keyword>
<organism evidence="3 4">
    <name type="scientific">Pedobacter insulae</name>
    <dbReference type="NCBI Taxonomy" id="414048"/>
    <lineage>
        <taxon>Bacteria</taxon>
        <taxon>Pseudomonadati</taxon>
        <taxon>Bacteroidota</taxon>
        <taxon>Sphingobacteriia</taxon>
        <taxon>Sphingobacteriales</taxon>
        <taxon>Sphingobacteriaceae</taxon>
        <taxon>Pedobacter</taxon>
    </lineage>
</organism>
<dbReference type="Proteomes" id="UP000199666">
    <property type="component" value="Unassembled WGS sequence"/>
</dbReference>
<reference evidence="3 4" key="1">
    <citation type="submission" date="2016-10" db="EMBL/GenBank/DDBJ databases">
        <authorList>
            <person name="de Groot N.N."/>
        </authorList>
    </citation>
    <scope>NUCLEOTIDE SEQUENCE [LARGE SCALE GENOMIC DNA]</scope>
    <source>
        <strain evidence="3 4">DSM 18684</strain>
    </source>
</reference>
<dbReference type="RefSeq" id="WP_090996406.1">
    <property type="nucleotide sequence ID" value="NZ_FOPP01000010.1"/>
</dbReference>
<evidence type="ECO:0000313" key="4">
    <source>
        <dbReference type="Proteomes" id="UP000199666"/>
    </source>
</evidence>
<feature type="compositionally biased region" description="Acidic residues" evidence="1">
    <location>
        <begin position="175"/>
        <end position="195"/>
    </location>
</feature>
<feature type="region of interest" description="Disordered" evidence="1">
    <location>
        <begin position="94"/>
        <end position="129"/>
    </location>
</feature>
<feature type="domain" description="ParB-related ThiF-related cassette protein E" evidence="2">
    <location>
        <begin position="1"/>
        <end position="172"/>
    </location>
</feature>
<evidence type="ECO:0000259" key="2">
    <source>
        <dbReference type="Pfam" id="PF19556"/>
    </source>
</evidence>
<dbReference type="STRING" id="414048.SAMN04489864_11043"/>
<name>A0A1I2ZIP0_9SPHI</name>
<dbReference type="NCBIfam" id="TIGR03741">
    <property type="entry name" value="PRTRC_E"/>
    <property type="match status" value="1"/>
</dbReference>
<dbReference type="EMBL" id="FOPP01000010">
    <property type="protein sequence ID" value="SFH37436.1"/>
    <property type="molecule type" value="Genomic_DNA"/>
</dbReference>
<dbReference type="InterPro" id="IPR022273">
    <property type="entry name" value="PRTRC_protein-E"/>
</dbReference>
<proteinExistence type="predicted"/>
<dbReference type="OrthoDB" id="1050181at2"/>
<accession>A0A1I2ZIP0</accession>
<gene>
    <name evidence="3" type="ORF">SAMN04489864_11043</name>
</gene>
<dbReference type="AlphaFoldDB" id="A0A1I2ZIP0"/>
<dbReference type="Pfam" id="PF19556">
    <property type="entry name" value="PRTRC_E"/>
    <property type="match status" value="1"/>
</dbReference>
<feature type="region of interest" description="Disordered" evidence="1">
    <location>
        <begin position="165"/>
        <end position="195"/>
    </location>
</feature>
<evidence type="ECO:0000256" key="1">
    <source>
        <dbReference type="SAM" id="MobiDB-lite"/>
    </source>
</evidence>